<dbReference type="Gene3D" id="1.10.10.10">
    <property type="entry name" value="Winged helix-like DNA-binding domain superfamily/Winged helix DNA-binding domain"/>
    <property type="match status" value="1"/>
</dbReference>
<keyword evidence="2" id="KW-1185">Reference proteome</keyword>
<organism evidence="1 2">
    <name type="scientific">Nocardioides bizhenqiangii</name>
    <dbReference type="NCBI Taxonomy" id="3095076"/>
    <lineage>
        <taxon>Bacteria</taxon>
        <taxon>Bacillati</taxon>
        <taxon>Actinomycetota</taxon>
        <taxon>Actinomycetes</taxon>
        <taxon>Propionibacteriales</taxon>
        <taxon>Nocardioidaceae</taxon>
        <taxon>Nocardioides</taxon>
    </lineage>
</organism>
<name>A0ABZ0ZQI1_9ACTN</name>
<protein>
    <recommendedName>
        <fullName evidence="3">MarR family transcriptional regulator</fullName>
    </recommendedName>
</protein>
<dbReference type="Proteomes" id="UP001327225">
    <property type="component" value="Chromosome"/>
</dbReference>
<reference evidence="2" key="1">
    <citation type="submission" date="2023-12" db="EMBL/GenBank/DDBJ databases">
        <title>Novel species in genus Nocardioides.</title>
        <authorList>
            <person name="Zhou H."/>
        </authorList>
    </citation>
    <scope>NUCLEOTIDE SEQUENCE [LARGE SCALE GENOMIC DNA]</scope>
    <source>
        <strain evidence="2">HM61</strain>
    </source>
</reference>
<gene>
    <name evidence="1" type="ORF">SHK19_21955</name>
</gene>
<dbReference type="SUPFAM" id="SSF46785">
    <property type="entry name" value="Winged helix' DNA-binding domain"/>
    <property type="match status" value="1"/>
</dbReference>
<evidence type="ECO:0008006" key="3">
    <source>
        <dbReference type="Google" id="ProtNLM"/>
    </source>
</evidence>
<dbReference type="EMBL" id="CP141059">
    <property type="protein sequence ID" value="WQQ26606.1"/>
    <property type="molecule type" value="Genomic_DNA"/>
</dbReference>
<dbReference type="RefSeq" id="WP_322937476.1">
    <property type="nucleotide sequence ID" value="NZ_CP141059.1"/>
</dbReference>
<evidence type="ECO:0000313" key="2">
    <source>
        <dbReference type="Proteomes" id="UP001327225"/>
    </source>
</evidence>
<evidence type="ECO:0000313" key="1">
    <source>
        <dbReference type="EMBL" id="WQQ26606.1"/>
    </source>
</evidence>
<sequence>MDTLLQDEFARAAEAAGLDRGQWHVLTRLEVGAVADDSLRESLAPFLVGNDTPDAMVDRVVGGGLVEHRANEYRLTDRGRERVDQVEEQAIDDIHSRAFESLPQEEKDRLFASLERVASNLGWKPA</sequence>
<dbReference type="InterPro" id="IPR036390">
    <property type="entry name" value="WH_DNA-bd_sf"/>
</dbReference>
<proteinExistence type="predicted"/>
<accession>A0ABZ0ZQI1</accession>
<dbReference type="InterPro" id="IPR036388">
    <property type="entry name" value="WH-like_DNA-bd_sf"/>
</dbReference>